<dbReference type="RefSeq" id="XP_062764202.1">
    <property type="nucleotide sequence ID" value="XM_062912965.1"/>
</dbReference>
<evidence type="ECO:0000313" key="2">
    <source>
        <dbReference type="Proteomes" id="UP001326199"/>
    </source>
</evidence>
<comment type="caution">
    <text evidence="1">The sequence shown here is derived from an EMBL/GenBank/DDBJ whole genome shotgun (WGS) entry which is preliminary data.</text>
</comment>
<protein>
    <submittedName>
        <fullName evidence="1">Uncharacterized protein</fullName>
    </submittedName>
</protein>
<proteinExistence type="predicted"/>
<dbReference type="Proteomes" id="UP001326199">
    <property type="component" value="Unassembled WGS sequence"/>
</dbReference>
<dbReference type="GeneID" id="87933308"/>
<accession>A0ABR0H8M8</accession>
<keyword evidence="2" id="KW-1185">Reference proteome</keyword>
<gene>
    <name evidence="1" type="ORF">QC763_503795</name>
</gene>
<name>A0ABR0H8M8_9PEZI</name>
<organism evidence="1 2">
    <name type="scientific">Podospora pseudopauciseta</name>
    <dbReference type="NCBI Taxonomy" id="2093780"/>
    <lineage>
        <taxon>Eukaryota</taxon>
        <taxon>Fungi</taxon>
        <taxon>Dikarya</taxon>
        <taxon>Ascomycota</taxon>
        <taxon>Pezizomycotina</taxon>
        <taxon>Sordariomycetes</taxon>
        <taxon>Sordariomycetidae</taxon>
        <taxon>Sordariales</taxon>
        <taxon>Podosporaceae</taxon>
        <taxon>Podospora</taxon>
    </lineage>
</organism>
<evidence type="ECO:0000313" key="1">
    <source>
        <dbReference type="EMBL" id="KAK4664236.1"/>
    </source>
</evidence>
<sequence length="133" mass="14371">MIPYKQLGFSDKCLTSVNTTLPSCPGWLHTHTGIGDASFQLLEDWQLQELCDSSCRKELGNLRNSIKAACTAKQDLVVPGGADGIAYPGRSQGVFAIPSCPTRFACKSLTAFSVSFFADRYLYAVKAGCVKDP</sequence>
<reference evidence="1 2" key="1">
    <citation type="journal article" date="2023" name="bioRxiv">
        <title>High-quality genome assemblies of four members of thePodospora anserinaspecies complex.</title>
        <authorList>
            <person name="Ament-Velasquez S.L."/>
            <person name="Vogan A.A."/>
            <person name="Wallerman O."/>
            <person name="Hartmann F."/>
            <person name="Gautier V."/>
            <person name="Silar P."/>
            <person name="Giraud T."/>
            <person name="Johannesson H."/>
        </authorList>
    </citation>
    <scope>NUCLEOTIDE SEQUENCE [LARGE SCALE GENOMIC DNA]</scope>
    <source>
        <strain evidence="1 2">CBS 411.78</strain>
    </source>
</reference>
<dbReference type="EMBL" id="JAFFHB010000007">
    <property type="protein sequence ID" value="KAK4664236.1"/>
    <property type="molecule type" value="Genomic_DNA"/>
</dbReference>